<dbReference type="InterPro" id="IPR015943">
    <property type="entry name" value="WD40/YVTN_repeat-like_dom_sf"/>
</dbReference>
<evidence type="ECO:0000313" key="1">
    <source>
        <dbReference type="EMBL" id="TDB67414.1"/>
    </source>
</evidence>
<accession>A0A4R4KH70</accession>
<dbReference type="OrthoDB" id="178428at2"/>
<comment type="caution">
    <text evidence="1">The sequence shown here is derived from an EMBL/GenBank/DDBJ whole genome shotgun (WGS) entry which is preliminary data.</text>
</comment>
<dbReference type="RefSeq" id="WP_132115373.1">
    <property type="nucleotide sequence ID" value="NZ_SMJU01000003.1"/>
</dbReference>
<protein>
    <recommendedName>
        <fullName evidence="3">Oligogalacturonate lyase domain-containing protein</fullName>
    </recommendedName>
</protein>
<dbReference type="AlphaFoldDB" id="A0A4R4KH70"/>
<dbReference type="EMBL" id="SMJU01000003">
    <property type="protein sequence ID" value="TDB67414.1"/>
    <property type="molecule type" value="Genomic_DNA"/>
</dbReference>
<evidence type="ECO:0000313" key="2">
    <source>
        <dbReference type="Proteomes" id="UP000295706"/>
    </source>
</evidence>
<dbReference type="Gene3D" id="2.130.10.10">
    <property type="entry name" value="YVTN repeat-like/Quinoprotein amine dehydrogenase"/>
    <property type="match status" value="1"/>
</dbReference>
<organism evidence="1 2">
    <name type="scientific">Arundinibacter roseus</name>
    <dbReference type="NCBI Taxonomy" id="2070510"/>
    <lineage>
        <taxon>Bacteria</taxon>
        <taxon>Pseudomonadati</taxon>
        <taxon>Bacteroidota</taxon>
        <taxon>Cytophagia</taxon>
        <taxon>Cytophagales</taxon>
        <taxon>Spirosomataceae</taxon>
        <taxon>Arundinibacter</taxon>
    </lineage>
</organism>
<evidence type="ECO:0008006" key="3">
    <source>
        <dbReference type="Google" id="ProtNLM"/>
    </source>
</evidence>
<dbReference type="SUPFAM" id="SSF82171">
    <property type="entry name" value="DPP6 N-terminal domain-like"/>
    <property type="match status" value="1"/>
</dbReference>
<keyword evidence="2" id="KW-1185">Reference proteome</keyword>
<sequence length="402" mass="46110">MIKIVDMSYSNRIKFGFQLLLFFIGFESLAQKNYSALVQPVYSGNESTALSIYDTSPESPDGKYICFIKYPAIAQGGHLAPPVRAEVMLKNRETGKIFKVKDVYCNNHNGANALWINDSLVAFQTNHFKDFEIYNVHSQKSEFGIIDGELGHKSFGNVIFYSKCNARLLIPDNSRTPYKPQEEGFFSLDCLTGKSKQFIKQSEIIAAFMKQNKKVTDNETKILHLEPNSSNTKIMFDYRYRSENGTSWHDMHGIVSDDGSDPTWVKVRPMHVVWFDDETMFGVDTEDSKKRIFQYDLTGKKLEILGGTSTHVGVSPDRKWYIGESDFYKAEADGFTRVYLYKRGQTSPYALLAEWKNSKITWEWVAHVNPSFSYDGKRAYFIRASTNEDKFEAVSMELPEFD</sequence>
<gene>
    <name evidence="1" type="ORF">EZE20_05570</name>
</gene>
<name>A0A4R4KH70_9BACT</name>
<dbReference type="Proteomes" id="UP000295706">
    <property type="component" value="Unassembled WGS sequence"/>
</dbReference>
<reference evidence="1 2" key="1">
    <citation type="submission" date="2019-02" db="EMBL/GenBank/DDBJ databases">
        <title>Arundinibacter roseus gen. nov., sp. nov., a new member of the family Cytophagaceae.</title>
        <authorList>
            <person name="Szuroczki S."/>
            <person name="Khayer B."/>
            <person name="Sproer C."/>
            <person name="Toumi M."/>
            <person name="Szabo A."/>
            <person name="Felfoldi T."/>
            <person name="Schumann P."/>
            <person name="Toth E."/>
        </authorList>
    </citation>
    <scope>NUCLEOTIDE SEQUENCE [LARGE SCALE GENOMIC DNA]</scope>
    <source>
        <strain evidence="1 2">DMA-k-7a</strain>
    </source>
</reference>
<proteinExistence type="predicted"/>